<evidence type="ECO:0000259" key="4">
    <source>
        <dbReference type="Pfam" id="PF01765"/>
    </source>
</evidence>
<dbReference type="Gene3D" id="1.10.132.20">
    <property type="entry name" value="Ribosome-recycling factor"/>
    <property type="match status" value="1"/>
</dbReference>
<dbReference type="AlphaFoldDB" id="A0A1F7IAI5"/>
<dbReference type="SUPFAM" id="SSF55194">
    <property type="entry name" value="Ribosome recycling factor, RRF"/>
    <property type="match status" value="1"/>
</dbReference>
<comment type="caution">
    <text evidence="5">The sequence shown here is derived from an EMBL/GenBank/DDBJ whole genome shotgun (WGS) entry which is preliminary data.</text>
</comment>
<keyword evidence="2" id="KW-0648">Protein biosynthesis</keyword>
<dbReference type="Pfam" id="PF01765">
    <property type="entry name" value="RRF"/>
    <property type="match status" value="1"/>
</dbReference>
<dbReference type="PANTHER" id="PTHR20982">
    <property type="entry name" value="RIBOSOME RECYCLING FACTOR"/>
    <property type="match status" value="1"/>
</dbReference>
<sequence>MDSIISDFKQLSAKAINFLREDLKSIRTGKSNPAILENLIVDTYAGQSKLKLLELATIMTEGPSALSVTPFDPATISDIEKALLRSSLGLSVLVQANRLIIKIPPLSQEQREKLVKLVNQKNEEKRNIVRNYRDDSRKKIKQLSESKEITEDEKYKLEKEIDSETQKQMNELQKIRENKEKEILEI</sequence>
<dbReference type="EMBL" id="MGAG01000026">
    <property type="protein sequence ID" value="OGK40366.1"/>
    <property type="molecule type" value="Genomic_DNA"/>
</dbReference>
<feature type="coiled-coil region" evidence="3">
    <location>
        <begin position="107"/>
        <end position="182"/>
    </location>
</feature>
<evidence type="ECO:0000256" key="2">
    <source>
        <dbReference type="ARBA" id="ARBA00022917"/>
    </source>
</evidence>
<dbReference type="GO" id="GO:0006412">
    <property type="term" value="P:translation"/>
    <property type="evidence" value="ECO:0007669"/>
    <property type="project" value="UniProtKB-KW"/>
</dbReference>
<feature type="domain" description="Ribosome recycling factor" evidence="4">
    <location>
        <begin position="19"/>
        <end position="184"/>
    </location>
</feature>
<keyword evidence="3" id="KW-0175">Coiled coil</keyword>
<dbReference type="STRING" id="1802056.A2954_03120"/>
<accession>A0A1F7IAI5</accession>
<dbReference type="GO" id="GO:0043023">
    <property type="term" value="F:ribosomal large subunit binding"/>
    <property type="evidence" value="ECO:0007669"/>
    <property type="project" value="TreeGrafter"/>
</dbReference>
<evidence type="ECO:0000313" key="6">
    <source>
        <dbReference type="Proteomes" id="UP000177698"/>
    </source>
</evidence>
<dbReference type="InterPro" id="IPR002661">
    <property type="entry name" value="Ribosome_recyc_fac"/>
</dbReference>
<comment type="similarity">
    <text evidence="1">Belongs to the RRF family.</text>
</comment>
<reference evidence="5 6" key="1">
    <citation type="journal article" date="2016" name="Nat. Commun.">
        <title>Thousands of microbial genomes shed light on interconnected biogeochemical processes in an aquifer system.</title>
        <authorList>
            <person name="Anantharaman K."/>
            <person name="Brown C.T."/>
            <person name="Hug L.A."/>
            <person name="Sharon I."/>
            <person name="Castelle C.J."/>
            <person name="Probst A.J."/>
            <person name="Thomas B.C."/>
            <person name="Singh A."/>
            <person name="Wilkins M.J."/>
            <person name="Karaoz U."/>
            <person name="Brodie E.L."/>
            <person name="Williams K.H."/>
            <person name="Hubbard S.S."/>
            <person name="Banfield J.F."/>
        </authorList>
    </citation>
    <scope>NUCLEOTIDE SEQUENCE [LARGE SCALE GENOMIC DNA]</scope>
</reference>
<organism evidence="5 6">
    <name type="scientific">Candidatus Roizmanbacteria bacterium RIFCSPLOWO2_01_FULL_37_12</name>
    <dbReference type="NCBI Taxonomy" id="1802056"/>
    <lineage>
        <taxon>Bacteria</taxon>
        <taxon>Candidatus Roizmaniibacteriota</taxon>
    </lineage>
</organism>
<protein>
    <recommendedName>
        <fullName evidence="4">Ribosome recycling factor domain-containing protein</fullName>
    </recommendedName>
</protein>
<evidence type="ECO:0000256" key="3">
    <source>
        <dbReference type="SAM" id="Coils"/>
    </source>
</evidence>
<dbReference type="Gene3D" id="3.30.1360.40">
    <property type="match status" value="1"/>
</dbReference>
<evidence type="ECO:0000256" key="1">
    <source>
        <dbReference type="ARBA" id="ARBA00005912"/>
    </source>
</evidence>
<name>A0A1F7IAI5_9BACT</name>
<dbReference type="InterPro" id="IPR023584">
    <property type="entry name" value="Ribosome_recyc_fac_dom"/>
</dbReference>
<gene>
    <name evidence="5" type="ORF">A2954_03120</name>
</gene>
<dbReference type="InterPro" id="IPR036191">
    <property type="entry name" value="RRF_sf"/>
</dbReference>
<evidence type="ECO:0000313" key="5">
    <source>
        <dbReference type="EMBL" id="OGK40366.1"/>
    </source>
</evidence>
<dbReference type="Proteomes" id="UP000177698">
    <property type="component" value="Unassembled WGS sequence"/>
</dbReference>
<proteinExistence type="inferred from homology"/>
<dbReference type="PANTHER" id="PTHR20982:SF3">
    <property type="entry name" value="MITOCHONDRIAL RIBOSOME RECYCLING FACTOR PSEUDO 1"/>
    <property type="match status" value="1"/>
</dbReference>